<evidence type="ECO:0000313" key="4">
    <source>
        <dbReference type="Proteomes" id="UP001501470"/>
    </source>
</evidence>
<feature type="region of interest" description="Disordered" evidence="1">
    <location>
        <begin position="260"/>
        <end position="349"/>
    </location>
</feature>
<feature type="compositionally biased region" description="Basic residues" evidence="1">
    <location>
        <begin position="326"/>
        <end position="336"/>
    </location>
</feature>
<dbReference type="SUPFAM" id="SSF55154">
    <property type="entry name" value="CYTH-like phosphatases"/>
    <property type="match status" value="1"/>
</dbReference>
<feature type="compositionally biased region" description="Low complexity" evidence="1">
    <location>
        <begin position="339"/>
        <end position="349"/>
    </location>
</feature>
<evidence type="ECO:0000256" key="1">
    <source>
        <dbReference type="SAM" id="MobiDB-lite"/>
    </source>
</evidence>
<keyword evidence="4" id="KW-1185">Reference proteome</keyword>
<proteinExistence type="predicted"/>
<dbReference type="InterPro" id="IPR003882">
    <property type="entry name" value="Pistil_extensin"/>
</dbReference>
<dbReference type="InterPro" id="IPR042267">
    <property type="entry name" value="VTC_sf"/>
</dbReference>
<evidence type="ECO:0000259" key="2">
    <source>
        <dbReference type="Pfam" id="PF09359"/>
    </source>
</evidence>
<organism evidence="3 4">
    <name type="scientific">Dactylosporangium maewongense</name>
    <dbReference type="NCBI Taxonomy" id="634393"/>
    <lineage>
        <taxon>Bacteria</taxon>
        <taxon>Bacillati</taxon>
        <taxon>Actinomycetota</taxon>
        <taxon>Actinomycetes</taxon>
        <taxon>Micromonosporales</taxon>
        <taxon>Micromonosporaceae</taxon>
        <taxon>Dactylosporangium</taxon>
    </lineage>
</organism>
<dbReference type="EMBL" id="BAAAQD010000010">
    <property type="protein sequence ID" value="GAA1529131.1"/>
    <property type="molecule type" value="Genomic_DNA"/>
</dbReference>
<dbReference type="Pfam" id="PF09359">
    <property type="entry name" value="VTC"/>
    <property type="match status" value="1"/>
</dbReference>
<dbReference type="Proteomes" id="UP001501470">
    <property type="component" value="Unassembled WGS sequence"/>
</dbReference>
<evidence type="ECO:0000313" key="3">
    <source>
        <dbReference type="EMBL" id="GAA1529131.1"/>
    </source>
</evidence>
<dbReference type="Gene3D" id="3.20.100.30">
    <property type="entry name" value="VTC, catalytic tunnel domain"/>
    <property type="match status" value="1"/>
</dbReference>
<feature type="compositionally biased region" description="Pro residues" evidence="1">
    <location>
        <begin position="309"/>
        <end position="322"/>
    </location>
</feature>
<protein>
    <recommendedName>
        <fullName evidence="2">VTC domain-containing protein</fullName>
    </recommendedName>
</protein>
<gene>
    <name evidence="3" type="ORF">GCM10009827_052980</name>
</gene>
<dbReference type="InterPro" id="IPR018966">
    <property type="entry name" value="VTC_domain"/>
</dbReference>
<sequence length="349" mass="38225">MLGTDVLDHGTDHLDPIGLDELVRQASLQTRVDRKYLLPADRLPGVLRRLAGTARVLDIGGRRRFGYRSDYFDTPGLDSYLAAAHRRRRRFKVRVRTYVDTGGRFVEVKTRGPRGTTVKERAPYTGGVLEGAHIPCDPASLRPVLVTRYERTTLYLPASDGRVTVDAALTWELLDGAALRLPDRVIVETKAAGGACEADRLLWSLGHRPCPMSKVRHRPRRAAAGTAREPLDADAAPALPFRPFHPGVLRCASVPVYWPPSRPPSSPPPPSPAAAPPAPRPGRVAPPSRRPPRPRPPTPPRARPRSSPRTPPSINPTQPGAPPTRSRSRCRARRPPSPRTRASPSTAGR</sequence>
<reference evidence="3 4" key="1">
    <citation type="journal article" date="2019" name="Int. J. Syst. Evol. Microbiol.">
        <title>The Global Catalogue of Microorganisms (GCM) 10K type strain sequencing project: providing services to taxonomists for standard genome sequencing and annotation.</title>
        <authorList>
            <consortium name="The Broad Institute Genomics Platform"/>
            <consortium name="The Broad Institute Genome Sequencing Center for Infectious Disease"/>
            <person name="Wu L."/>
            <person name="Ma J."/>
        </authorList>
    </citation>
    <scope>NUCLEOTIDE SEQUENCE [LARGE SCALE GENOMIC DNA]</scope>
    <source>
        <strain evidence="3 4">JCM 15933</strain>
    </source>
</reference>
<accession>A0ABN2AWY6</accession>
<dbReference type="CDD" id="cd07750">
    <property type="entry name" value="PolyPPase_VTC_like"/>
    <property type="match status" value="1"/>
</dbReference>
<dbReference type="PRINTS" id="PR01218">
    <property type="entry name" value="PSTLEXTENSIN"/>
</dbReference>
<name>A0ABN2AWY6_9ACTN</name>
<dbReference type="InterPro" id="IPR033469">
    <property type="entry name" value="CYTH-like_dom_sf"/>
</dbReference>
<feature type="compositionally biased region" description="Pro residues" evidence="1">
    <location>
        <begin position="260"/>
        <end position="280"/>
    </location>
</feature>
<comment type="caution">
    <text evidence="3">The sequence shown here is derived from an EMBL/GenBank/DDBJ whole genome shotgun (WGS) entry which is preliminary data.</text>
</comment>
<feature type="domain" description="VTC" evidence="2">
    <location>
        <begin position="31"/>
        <end position="124"/>
    </location>
</feature>